<dbReference type="GO" id="GO:0004777">
    <property type="term" value="F:succinate-semialdehyde dehydrogenase (NAD+) activity"/>
    <property type="evidence" value="ECO:0007669"/>
    <property type="project" value="TreeGrafter"/>
</dbReference>
<evidence type="ECO:0000256" key="2">
    <source>
        <dbReference type="ARBA" id="ARBA00023002"/>
    </source>
</evidence>
<evidence type="ECO:0000313" key="5">
    <source>
        <dbReference type="EMBL" id="CAB4770285.1"/>
    </source>
</evidence>
<dbReference type="PANTHER" id="PTHR43353:SF6">
    <property type="entry name" value="CYTOPLASMIC ALDEHYDE DEHYDROGENASE (EUROFUNG)"/>
    <property type="match status" value="1"/>
</dbReference>
<dbReference type="Gene3D" id="3.40.605.10">
    <property type="entry name" value="Aldehyde Dehydrogenase, Chain A, domain 1"/>
    <property type="match status" value="1"/>
</dbReference>
<name>A0A6J7CF58_9ZZZZ</name>
<dbReference type="GO" id="GO:0009450">
    <property type="term" value="P:gamma-aminobutyric acid catabolic process"/>
    <property type="evidence" value="ECO:0007669"/>
    <property type="project" value="TreeGrafter"/>
</dbReference>
<proteinExistence type="inferred from homology"/>
<evidence type="ECO:0000313" key="4">
    <source>
        <dbReference type="EMBL" id="CAB4679057.1"/>
    </source>
</evidence>
<dbReference type="SUPFAM" id="SSF53720">
    <property type="entry name" value="ALDH-like"/>
    <property type="match status" value="1"/>
</dbReference>
<dbReference type="EMBL" id="CAEZZS010000008">
    <property type="protein sequence ID" value="CAB4770285.1"/>
    <property type="molecule type" value="Genomic_DNA"/>
</dbReference>
<evidence type="ECO:0000313" key="6">
    <source>
        <dbReference type="EMBL" id="CAB4857002.1"/>
    </source>
</evidence>
<dbReference type="InterPro" id="IPR016161">
    <property type="entry name" value="Ald_DH/histidinol_DH"/>
</dbReference>
<dbReference type="PROSITE" id="PS00687">
    <property type="entry name" value="ALDEHYDE_DEHYDR_GLU"/>
    <property type="match status" value="1"/>
</dbReference>
<evidence type="ECO:0000259" key="3">
    <source>
        <dbReference type="Pfam" id="PF00171"/>
    </source>
</evidence>
<dbReference type="PIRSF" id="PIRSF036492">
    <property type="entry name" value="ALDH"/>
    <property type="match status" value="1"/>
</dbReference>
<feature type="domain" description="Aldehyde dehydrogenase" evidence="3">
    <location>
        <begin position="6"/>
        <end position="455"/>
    </location>
</feature>
<sequence>MSQTADSTFATHYPATGAVFANYPNTSANQVQEAIERARKSQIWWASQSGHSRRKMLLAWNQLLTKRIDEGAQLVSAETGKPFSDAKLETSLAIGHLGWAARKASFYLKTTKRSPGLLMANMSAQVERSPFGVVGIIGPWNYPIFTPMGSIAYALAAGNTVVFKPSEYTPAVAIWLEATLREVHPEHDLLTVIPGLPETGRFLTTATSGVDKISFTGSTVTAKKVAAVCVEKMIPFVLECGGKDPVIIDKDANLDLAAEFTLWSGMSNSGQTCISAERVYVHEVVADKFIELLKSKANAISAGINYGPATMPRQLDIIQSHINSALHDGGSAIVGGSDSVHKPFVDPVIICEVDESSPAITEETFGPVLIVNRVPTMDEAIKRSNATSYGLAAAVWSKHHGHEIATQLKCGMVSINSAISFAAIASLPFGGVKNSGMGRIHGPEGLLEFTYPRSVVKPYFQLPLQFTTFNRTARADKIITGIVKLLHGKSIG</sequence>
<keyword evidence="2" id="KW-0560">Oxidoreductase</keyword>
<dbReference type="InterPro" id="IPR016162">
    <property type="entry name" value="Ald_DH_N"/>
</dbReference>
<dbReference type="GO" id="GO:0006081">
    <property type="term" value="P:aldehyde metabolic process"/>
    <property type="evidence" value="ECO:0007669"/>
    <property type="project" value="InterPro"/>
</dbReference>
<dbReference type="Pfam" id="PF00171">
    <property type="entry name" value="Aldedh"/>
    <property type="match status" value="1"/>
</dbReference>
<dbReference type="PANTHER" id="PTHR43353">
    <property type="entry name" value="SUCCINATE-SEMIALDEHYDE DEHYDROGENASE, MITOCHONDRIAL"/>
    <property type="match status" value="1"/>
</dbReference>
<dbReference type="InterPro" id="IPR012394">
    <property type="entry name" value="Aldehyde_DH_NAD(P)"/>
</dbReference>
<dbReference type="EMBL" id="CAFBLI010000009">
    <property type="protein sequence ID" value="CAB4857002.1"/>
    <property type="molecule type" value="Genomic_DNA"/>
</dbReference>
<comment type="similarity">
    <text evidence="1">Belongs to the aldehyde dehydrogenase family.</text>
</comment>
<dbReference type="CDD" id="cd07099">
    <property type="entry name" value="ALDH_DDALDH"/>
    <property type="match status" value="1"/>
</dbReference>
<dbReference type="InterPro" id="IPR029510">
    <property type="entry name" value="Ald_DH_CS_GLU"/>
</dbReference>
<dbReference type="EMBL" id="CAEZXH010000014">
    <property type="protein sequence ID" value="CAB4679057.1"/>
    <property type="molecule type" value="Genomic_DNA"/>
</dbReference>
<dbReference type="Gene3D" id="3.40.309.10">
    <property type="entry name" value="Aldehyde Dehydrogenase, Chain A, domain 2"/>
    <property type="match status" value="1"/>
</dbReference>
<organism evidence="6">
    <name type="scientific">freshwater metagenome</name>
    <dbReference type="NCBI Taxonomy" id="449393"/>
    <lineage>
        <taxon>unclassified sequences</taxon>
        <taxon>metagenomes</taxon>
        <taxon>ecological metagenomes</taxon>
    </lineage>
</organism>
<dbReference type="InterPro" id="IPR050740">
    <property type="entry name" value="Aldehyde_DH_Superfamily"/>
</dbReference>
<reference evidence="6" key="1">
    <citation type="submission" date="2020-05" db="EMBL/GenBank/DDBJ databases">
        <authorList>
            <person name="Chiriac C."/>
            <person name="Salcher M."/>
            <person name="Ghai R."/>
            <person name="Kavagutti S V."/>
        </authorList>
    </citation>
    <scope>NUCLEOTIDE SEQUENCE</scope>
</reference>
<dbReference type="InterPro" id="IPR016163">
    <property type="entry name" value="Ald_DH_C"/>
</dbReference>
<accession>A0A6J7CF58</accession>
<gene>
    <name evidence="4" type="ORF">UFOPK2360_00399</name>
    <name evidence="5" type="ORF">UFOPK2922_00304</name>
    <name evidence="6" type="ORF">UFOPK3306_00209</name>
</gene>
<dbReference type="InterPro" id="IPR015590">
    <property type="entry name" value="Aldehyde_DH_dom"/>
</dbReference>
<protein>
    <submittedName>
        <fullName evidence="6">Unannotated protein</fullName>
    </submittedName>
</protein>
<dbReference type="AlphaFoldDB" id="A0A6J7CF58"/>
<evidence type="ECO:0000256" key="1">
    <source>
        <dbReference type="ARBA" id="ARBA00009986"/>
    </source>
</evidence>